<evidence type="ECO:0000313" key="9">
    <source>
        <dbReference type="EMBL" id="GAA4907859.1"/>
    </source>
</evidence>
<comment type="caution">
    <text evidence="9">The sequence shown here is derived from an EMBL/GenBank/DDBJ whole genome shotgun (WGS) entry which is preliminary data.</text>
</comment>
<feature type="transmembrane region" description="Helical" evidence="8">
    <location>
        <begin position="82"/>
        <end position="108"/>
    </location>
</feature>
<dbReference type="PANTHER" id="PTHR30354">
    <property type="entry name" value="GNT FAMILY GLUCONATE TRANSPORTER"/>
    <property type="match status" value="1"/>
</dbReference>
<dbReference type="PIRSF" id="PIRSF002746">
    <property type="entry name" value="Gluconate_transporter"/>
    <property type="match status" value="1"/>
</dbReference>
<evidence type="ECO:0000256" key="7">
    <source>
        <dbReference type="ARBA" id="ARBA00049663"/>
    </source>
</evidence>
<evidence type="ECO:0000256" key="4">
    <source>
        <dbReference type="ARBA" id="ARBA00022692"/>
    </source>
</evidence>
<dbReference type="Pfam" id="PF02447">
    <property type="entry name" value="GntP_permease"/>
    <property type="match status" value="1"/>
</dbReference>
<comment type="subcellular location">
    <subcellularLocation>
        <location evidence="1">Cell membrane</location>
        <topology evidence="1">Multi-pass membrane protein</topology>
    </subcellularLocation>
</comment>
<gene>
    <name evidence="9" type="primary">gntT</name>
    <name evidence="9" type="ORF">GCM10023313_08420</name>
</gene>
<keyword evidence="4 8" id="KW-0812">Transmembrane</keyword>
<name>A0ABP9FPQ1_9SPHI</name>
<comment type="similarity">
    <text evidence="7">Belongs to the GntP permease family.</text>
</comment>
<feature type="transmembrane region" description="Helical" evidence="8">
    <location>
        <begin position="240"/>
        <end position="263"/>
    </location>
</feature>
<dbReference type="NCBIfam" id="TIGR00791">
    <property type="entry name" value="gntP"/>
    <property type="match status" value="1"/>
</dbReference>
<evidence type="ECO:0000256" key="5">
    <source>
        <dbReference type="ARBA" id="ARBA00022989"/>
    </source>
</evidence>
<feature type="transmembrane region" description="Helical" evidence="8">
    <location>
        <begin position="398"/>
        <end position="419"/>
    </location>
</feature>
<dbReference type="InterPro" id="IPR003474">
    <property type="entry name" value="Glcn_transporter"/>
</dbReference>
<evidence type="ECO:0000256" key="2">
    <source>
        <dbReference type="ARBA" id="ARBA00022448"/>
    </source>
</evidence>
<evidence type="ECO:0000256" key="6">
    <source>
        <dbReference type="ARBA" id="ARBA00023136"/>
    </source>
</evidence>
<keyword evidence="5 8" id="KW-1133">Transmembrane helix</keyword>
<evidence type="ECO:0000256" key="8">
    <source>
        <dbReference type="SAM" id="Phobius"/>
    </source>
</evidence>
<evidence type="ECO:0000256" key="3">
    <source>
        <dbReference type="ARBA" id="ARBA00022475"/>
    </source>
</evidence>
<sequence>MLVSWFKLNPFIAFLVVSVIAGLLLQIPAVKLLASIQKGLGDTLGSLAVIICLGAMLGKLVAVSGAAQKIASVLVNAVGIKYIQWALVATGFIIGIPLFYGIGFVLMVPLIFSVVYKYKIPAVFIGLPMLASLSVTHGFLPPHPSPAALVVQFNANMGITLLYGLIIAIPTIILAGPVFAQALKRIPSNPLATFRPEDIPADQLPGAFMSFGIALLPVILLMGTALLPAMFNLSADAAKWLTLIGDPSVVMLITLGVASYFLGTAQGRSMSQLNTIYTDAVKDVALILLIIGGSGAFKQVLVDSGVDKQIGHYLQQLPLDPLVLGWLIAAIIRASLGSATVAGLTAAGIVAPLIIQTHANPNLMVLAIGAGSLAFSHVNDSGFWLFKEYFNLSMKDTFRSWSAMESLIAVIGLGGVMLLKTFMS</sequence>
<feature type="transmembrane region" description="Helical" evidence="8">
    <location>
        <begin position="44"/>
        <end position="62"/>
    </location>
</feature>
<keyword evidence="2" id="KW-0813">Transport</keyword>
<keyword evidence="10" id="KW-1185">Reference proteome</keyword>
<keyword evidence="6 8" id="KW-0472">Membrane</keyword>
<feature type="transmembrane region" description="Helical" evidence="8">
    <location>
        <begin position="284"/>
        <end position="302"/>
    </location>
</feature>
<feature type="transmembrane region" description="Helical" evidence="8">
    <location>
        <begin position="120"/>
        <end position="140"/>
    </location>
</feature>
<feature type="transmembrane region" description="Helical" evidence="8">
    <location>
        <begin position="160"/>
        <end position="183"/>
    </location>
</feature>
<protein>
    <submittedName>
        <fullName evidence="9">Gluconate transporter</fullName>
    </submittedName>
</protein>
<feature type="transmembrane region" description="Helical" evidence="8">
    <location>
        <begin position="322"/>
        <end position="355"/>
    </location>
</feature>
<organism evidence="9 10">
    <name type="scientific">Mucilaginibacter defluvii</name>
    <dbReference type="NCBI Taxonomy" id="1196019"/>
    <lineage>
        <taxon>Bacteria</taxon>
        <taxon>Pseudomonadati</taxon>
        <taxon>Bacteroidota</taxon>
        <taxon>Sphingobacteriia</taxon>
        <taxon>Sphingobacteriales</taxon>
        <taxon>Sphingobacteriaceae</taxon>
        <taxon>Mucilaginibacter</taxon>
    </lineage>
</organism>
<evidence type="ECO:0000313" key="10">
    <source>
        <dbReference type="Proteomes" id="UP001501436"/>
    </source>
</evidence>
<reference evidence="10" key="1">
    <citation type="journal article" date="2019" name="Int. J. Syst. Evol. Microbiol.">
        <title>The Global Catalogue of Microorganisms (GCM) 10K type strain sequencing project: providing services to taxonomists for standard genome sequencing and annotation.</title>
        <authorList>
            <consortium name="The Broad Institute Genomics Platform"/>
            <consortium name="The Broad Institute Genome Sequencing Center for Infectious Disease"/>
            <person name="Wu L."/>
            <person name="Ma J."/>
        </authorList>
    </citation>
    <scope>NUCLEOTIDE SEQUENCE [LARGE SCALE GENOMIC DNA]</scope>
    <source>
        <strain evidence="10">JCM 18283</strain>
    </source>
</reference>
<keyword evidence="3" id="KW-1003">Cell membrane</keyword>
<feature type="transmembrane region" description="Helical" evidence="8">
    <location>
        <begin position="12"/>
        <end position="32"/>
    </location>
</feature>
<accession>A0ABP9FPQ1</accession>
<proteinExistence type="inferred from homology"/>
<feature type="transmembrane region" description="Helical" evidence="8">
    <location>
        <begin position="362"/>
        <end position="378"/>
    </location>
</feature>
<dbReference type="Proteomes" id="UP001501436">
    <property type="component" value="Unassembled WGS sequence"/>
</dbReference>
<feature type="transmembrane region" description="Helical" evidence="8">
    <location>
        <begin position="204"/>
        <end position="228"/>
    </location>
</feature>
<dbReference type="PANTHER" id="PTHR30354:SF22">
    <property type="entry name" value="HIGH-AFFINITY GLUCONATE TRANSPORTER"/>
    <property type="match status" value="1"/>
</dbReference>
<dbReference type="EMBL" id="BAABJI010000001">
    <property type="protein sequence ID" value="GAA4907859.1"/>
    <property type="molecule type" value="Genomic_DNA"/>
</dbReference>
<evidence type="ECO:0000256" key="1">
    <source>
        <dbReference type="ARBA" id="ARBA00004651"/>
    </source>
</evidence>